<accession>G9X361</accession>
<dbReference type="BioCyc" id="EBAC796937-HMP:GMGH-820-MONOMER"/>
<comment type="caution">
    <text evidence="4">The sequence shown here is derived from an EMBL/GenBank/DDBJ whole genome shotgun (WGS) entry which is preliminary data.</text>
</comment>
<evidence type="ECO:0000256" key="2">
    <source>
        <dbReference type="PIRSR" id="PIRSR000089-1"/>
    </source>
</evidence>
<dbReference type="PANTHER" id="PTHR43153">
    <property type="entry name" value="ELECTRON TRANSFER FLAVOPROTEIN ALPHA"/>
    <property type="match status" value="1"/>
</dbReference>
<comment type="similarity">
    <text evidence="1">Belongs to the ETF alpha-subunit/FixB family.</text>
</comment>
<feature type="binding site" evidence="2">
    <location>
        <begin position="252"/>
        <end position="256"/>
    </location>
    <ligand>
        <name>FAD</name>
        <dbReference type="ChEBI" id="CHEBI:57692"/>
    </ligand>
</feature>
<dbReference type="SUPFAM" id="SSF52402">
    <property type="entry name" value="Adenine nucleotide alpha hydrolases-like"/>
    <property type="match status" value="1"/>
</dbReference>
<dbReference type="InterPro" id="IPR014729">
    <property type="entry name" value="Rossmann-like_a/b/a_fold"/>
</dbReference>
<keyword evidence="2" id="KW-0285">Flavoprotein</keyword>
<feature type="binding site" evidence="2">
    <location>
        <begin position="238"/>
        <end position="239"/>
    </location>
    <ligand>
        <name>FAD</name>
        <dbReference type="ChEBI" id="CHEBI:57692"/>
    </ligand>
</feature>
<evidence type="ECO:0000313" key="5">
    <source>
        <dbReference type="Proteomes" id="UP000006437"/>
    </source>
</evidence>
<dbReference type="Pfam" id="PF00766">
    <property type="entry name" value="ETF_alpha"/>
    <property type="match status" value="1"/>
</dbReference>
<feature type="domain" description="Electron transfer flavoprotein alpha/beta-subunit N-terminal" evidence="3">
    <location>
        <begin position="7"/>
        <end position="189"/>
    </location>
</feature>
<evidence type="ECO:0000256" key="1">
    <source>
        <dbReference type="ARBA" id="ARBA00005817"/>
    </source>
</evidence>
<dbReference type="InterPro" id="IPR001308">
    <property type="entry name" value="ETF_a/FixB"/>
</dbReference>
<proteinExistence type="inferred from homology"/>
<gene>
    <name evidence="4" type="ORF">HMPREF9629_00818</name>
</gene>
<name>G9X361_9FIRM</name>
<sequence length="324" mass="34769">MSNTNNLMVYIQCDENTPINASLEALSKGVVLGKENNLDVIAVLIGKFDENIEKICKDYGANKIIEVDVEQYNIKSYGEIVTKLVKEYSPKLFLAGTTPVAKDVTAYASSKLDMVSLSNVSDIKMQDDFEFTIALYGGAVLRDASINSDTTKFALLSSGAFKKVLSPVDNVEIIKEDCSEQIKDLLTIIKESVTEISESVNLEEAEIIVACGRGMGTPEGYKLVEDLAKQLGGAIGATRPVTESGLVARTQQVGQSGKIVAPKLYIGCGVSGAVQHLSGILGSDYIVAINKDEDAPIFEVADVGIVGDAMAVIPLFMEEIKKVK</sequence>
<dbReference type="Pfam" id="PF01012">
    <property type="entry name" value="ETF"/>
    <property type="match status" value="1"/>
</dbReference>
<dbReference type="InterPro" id="IPR029035">
    <property type="entry name" value="DHS-like_NAD/FAD-binding_dom"/>
</dbReference>
<dbReference type="PIRSF" id="PIRSF000089">
    <property type="entry name" value="Electra_flavoP_a"/>
    <property type="match status" value="1"/>
</dbReference>
<dbReference type="SUPFAM" id="SSF52467">
    <property type="entry name" value="DHS-like NAD/FAD-binding domain"/>
    <property type="match status" value="1"/>
</dbReference>
<dbReference type="AlphaFoldDB" id="G9X361"/>
<dbReference type="Gene3D" id="3.40.50.620">
    <property type="entry name" value="HUPs"/>
    <property type="match status" value="1"/>
</dbReference>
<dbReference type="Gene3D" id="3.40.50.1220">
    <property type="entry name" value="TPP-binding domain"/>
    <property type="match status" value="1"/>
</dbReference>
<dbReference type="GO" id="GO:0009055">
    <property type="term" value="F:electron transfer activity"/>
    <property type="evidence" value="ECO:0007669"/>
    <property type="project" value="InterPro"/>
</dbReference>
<feature type="binding site" evidence="2">
    <location>
        <position position="213"/>
    </location>
    <ligand>
        <name>FAD</name>
        <dbReference type="ChEBI" id="CHEBI:57692"/>
    </ligand>
</feature>
<evidence type="ECO:0000313" key="4">
    <source>
        <dbReference type="EMBL" id="EHL10603.1"/>
    </source>
</evidence>
<protein>
    <recommendedName>
        <fullName evidence="3">Electron transfer flavoprotein alpha/beta-subunit N-terminal domain-containing protein</fullName>
    </recommendedName>
</protein>
<feature type="binding site" evidence="2">
    <location>
        <position position="290"/>
    </location>
    <ligand>
        <name>FAD</name>
        <dbReference type="ChEBI" id="CHEBI:57692"/>
    </ligand>
</feature>
<evidence type="ECO:0000259" key="3">
    <source>
        <dbReference type="SMART" id="SM00893"/>
    </source>
</evidence>
<dbReference type="SMART" id="SM00893">
    <property type="entry name" value="ETF"/>
    <property type="match status" value="1"/>
</dbReference>
<dbReference type="GO" id="GO:0050660">
    <property type="term" value="F:flavin adenine dinucleotide binding"/>
    <property type="evidence" value="ECO:0007669"/>
    <property type="project" value="InterPro"/>
</dbReference>
<feature type="binding site" evidence="2">
    <location>
        <begin position="269"/>
        <end position="276"/>
    </location>
    <ligand>
        <name>FAD</name>
        <dbReference type="ChEBI" id="CHEBI:57692"/>
    </ligand>
</feature>
<dbReference type="InterPro" id="IPR014730">
    <property type="entry name" value="ETF_a/b_N"/>
</dbReference>
<comment type="cofactor">
    <cofactor evidence="2">
        <name>FAD</name>
        <dbReference type="ChEBI" id="CHEBI:57692"/>
    </cofactor>
    <text evidence="2">Binds 1 FAD per dimer.</text>
</comment>
<dbReference type="EMBL" id="AFZE01000057">
    <property type="protein sequence ID" value="EHL10603.1"/>
    <property type="molecule type" value="Genomic_DNA"/>
</dbReference>
<organism evidence="4 5">
    <name type="scientific">Peptoanaerobacter stomatis</name>
    <dbReference type="NCBI Taxonomy" id="796937"/>
    <lineage>
        <taxon>Bacteria</taxon>
        <taxon>Bacillati</taxon>
        <taxon>Bacillota</taxon>
        <taxon>Clostridia</taxon>
        <taxon>Peptostreptococcales</taxon>
        <taxon>Filifactoraceae</taxon>
        <taxon>Peptoanaerobacter</taxon>
    </lineage>
</organism>
<dbReference type="PATRIC" id="fig|796937.3.peg.2055"/>
<dbReference type="GO" id="GO:0033539">
    <property type="term" value="P:fatty acid beta-oxidation using acyl-CoA dehydrogenase"/>
    <property type="evidence" value="ECO:0007669"/>
    <property type="project" value="TreeGrafter"/>
</dbReference>
<dbReference type="Proteomes" id="UP000006437">
    <property type="component" value="Unassembled WGS sequence"/>
</dbReference>
<dbReference type="HOGENOM" id="CLU_034178_0_1_9"/>
<dbReference type="InterPro" id="IPR014731">
    <property type="entry name" value="ETF_asu_C"/>
</dbReference>
<keyword evidence="2" id="KW-0274">FAD</keyword>
<dbReference type="PANTHER" id="PTHR43153:SF1">
    <property type="entry name" value="ELECTRON TRANSFER FLAVOPROTEIN SUBUNIT ALPHA, MITOCHONDRIAL"/>
    <property type="match status" value="1"/>
</dbReference>
<reference evidence="4 5" key="1">
    <citation type="submission" date="2011-08" db="EMBL/GenBank/DDBJ databases">
        <title>The Genome Sequence of Eubacteriaceae bacterium ACC19a.</title>
        <authorList>
            <consortium name="The Broad Institute Genome Sequencing Platform"/>
            <person name="Earl A."/>
            <person name="Ward D."/>
            <person name="Feldgarden M."/>
            <person name="Gevers D."/>
            <person name="Sizova M."/>
            <person name="Hazen A."/>
            <person name="Epstein S."/>
            <person name="Young S.K."/>
            <person name="Zeng Q."/>
            <person name="Gargeya S."/>
            <person name="Fitzgerald M."/>
            <person name="Haas B."/>
            <person name="Abouelleil A."/>
            <person name="Alvarado L."/>
            <person name="Arachchi H.M."/>
            <person name="Berlin A."/>
            <person name="Brown A."/>
            <person name="Chapman S.B."/>
            <person name="Chen Z."/>
            <person name="Dunbar C."/>
            <person name="Freedman E."/>
            <person name="Gearin G."/>
            <person name="Gellesch M."/>
            <person name="Goldberg J."/>
            <person name="Griggs A."/>
            <person name="Gujja S."/>
            <person name="Heiman D."/>
            <person name="Howarth C."/>
            <person name="Larson L."/>
            <person name="Lui A."/>
            <person name="MacDonald P.J.P."/>
            <person name="Montmayeur A."/>
            <person name="Murphy C."/>
            <person name="Neiman D."/>
            <person name="Pearson M."/>
            <person name="Priest M."/>
            <person name="Roberts A."/>
            <person name="Saif S."/>
            <person name="Shea T."/>
            <person name="Shenoy N."/>
            <person name="Sisk P."/>
            <person name="Stolte C."/>
            <person name="Sykes S."/>
            <person name="Wortman J."/>
            <person name="Nusbaum C."/>
            <person name="Birren B."/>
        </authorList>
    </citation>
    <scope>NUCLEOTIDE SEQUENCE [LARGE SCALE GENOMIC DNA]</scope>
    <source>
        <strain evidence="4 5">ACC19a</strain>
    </source>
</reference>
<dbReference type="RefSeq" id="WP_009525053.1">
    <property type="nucleotide sequence ID" value="NZ_JH414549.1"/>
</dbReference>